<dbReference type="InterPro" id="IPR010001">
    <property type="entry name" value="BofA"/>
</dbReference>
<dbReference type="EMBL" id="DXFW01000009">
    <property type="protein sequence ID" value="HIX05162.1"/>
    <property type="molecule type" value="Genomic_DNA"/>
</dbReference>
<name>A0A9D1V2Y5_9FIRM</name>
<keyword evidence="1" id="KW-0812">Transmembrane</keyword>
<gene>
    <name evidence="2" type="ORF">H9865_03485</name>
</gene>
<protein>
    <submittedName>
        <fullName evidence="2">Pro-sigmaK processing inhibitor BofA family protein</fullName>
    </submittedName>
</protein>
<dbReference type="Pfam" id="PF07441">
    <property type="entry name" value="BofA"/>
    <property type="match status" value="1"/>
</dbReference>
<proteinExistence type="predicted"/>
<reference evidence="2" key="2">
    <citation type="submission" date="2021-04" db="EMBL/GenBank/DDBJ databases">
        <authorList>
            <person name="Gilroy R."/>
        </authorList>
    </citation>
    <scope>NUCLEOTIDE SEQUENCE</scope>
    <source>
        <strain evidence="2">2239</strain>
    </source>
</reference>
<sequence length="88" mass="8810">MNGVPWPVWAAAAAALLAVGFAAARHRRPAGAALSSAVAGIAALGAVNMLAPFTGVGLALNWFTSFAAVVLGVPGVICLLAMRLLLRT</sequence>
<comment type="caution">
    <text evidence="2">The sequence shown here is derived from an EMBL/GenBank/DDBJ whole genome shotgun (WGS) entry which is preliminary data.</text>
</comment>
<organism evidence="2 3">
    <name type="scientific">Candidatus Allofournierella pullicola</name>
    <dbReference type="NCBI Taxonomy" id="2838596"/>
    <lineage>
        <taxon>Bacteria</taxon>
        <taxon>Bacillati</taxon>
        <taxon>Bacillota</taxon>
        <taxon>Clostridia</taxon>
        <taxon>Eubacteriales</taxon>
        <taxon>Oscillospiraceae</taxon>
        <taxon>Allofournierella</taxon>
    </lineage>
</organism>
<evidence type="ECO:0000313" key="3">
    <source>
        <dbReference type="Proteomes" id="UP000824193"/>
    </source>
</evidence>
<evidence type="ECO:0000313" key="2">
    <source>
        <dbReference type="EMBL" id="HIX05162.1"/>
    </source>
</evidence>
<dbReference type="Proteomes" id="UP000824193">
    <property type="component" value="Unassembled WGS sequence"/>
</dbReference>
<feature type="transmembrane region" description="Helical" evidence="1">
    <location>
        <begin position="6"/>
        <end position="24"/>
    </location>
</feature>
<feature type="transmembrane region" description="Helical" evidence="1">
    <location>
        <begin position="63"/>
        <end position="86"/>
    </location>
</feature>
<accession>A0A9D1V2Y5</accession>
<reference evidence="2" key="1">
    <citation type="journal article" date="2021" name="PeerJ">
        <title>Extensive microbial diversity within the chicken gut microbiome revealed by metagenomics and culture.</title>
        <authorList>
            <person name="Gilroy R."/>
            <person name="Ravi A."/>
            <person name="Getino M."/>
            <person name="Pursley I."/>
            <person name="Horton D.L."/>
            <person name="Alikhan N.F."/>
            <person name="Baker D."/>
            <person name="Gharbi K."/>
            <person name="Hall N."/>
            <person name="Watson M."/>
            <person name="Adriaenssens E.M."/>
            <person name="Foster-Nyarko E."/>
            <person name="Jarju S."/>
            <person name="Secka A."/>
            <person name="Antonio M."/>
            <person name="Oren A."/>
            <person name="Chaudhuri R.R."/>
            <person name="La Ragione R."/>
            <person name="Hildebrand F."/>
            <person name="Pallen M.J."/>
        </authorList>
    </citation>
    <scope>NUCLEOTIDE SEQUENCE</scope>
    <source>
        <strain evidence="2">2239</strain>
    </source>
</reference>
<dbReference type="AlphaFoldDB" id="A0A9D1V2Y5"/>
<keyword evidence="1" id="KW-0472">Membrane</keyword>
<keyword evidence="1" id="KW-1133">Transmembrane helix</keyword>
<evidence type="ECO:0000256" key="1">
    <source>
        <dbReference type="SAM" id="Phobius"/>
    </source>
</evidence>
<feature type="transmembrane region" description="Helical" evidence="1">
    <location>
        <begin position="31"/>
        <end position="51"/>
    </location>
</feature>